<reference evidence="2" key="2">
    <citation type="journal article" date="2024" name="Int. J. Antimicrob. Agents">
        <title>Identification of a novel Providencia species showing multi-drug-resistant in three patients with hospital-acquired infection.</title>
        <authorList>
            <person name="Yang W."/>
            <person name="Chen J."/>
            <person name="Yang F."/>
            <person name="Ji P."/>
            <person name="Shen S."/>
            <person name="Yin D."/>
            <person name="Hu F."/>
        </authorList>
    </citation>
    <scope>NUCLEOTIDE SEQUENCE</scope>
    <source>
        <strain evidence="2">CRE-138-0111</strain>
    </source>
</reference>
<dbReference type="Proteomes" id="UP001176478">
    <property type="component" value="Unassembled WGS sequence"/>
</dbReference>
<evidence type="ECO:0000259" key="1">
    <source>
        <dbReference type="PROSITE" id="PS50075"/>
    </source>
</evidence>
<evidence type="ECO:0000313" key="2">
    <source>
        <dbReference type="EMBL" id="MDO7857446.1"/>
    </source>
</evidence>
<dbReference type="InterPro" id="IPR009081">
    <property type="entry name" value="PP-bd_ACP"/>
</dbReference>
<gene>
    <name evidence="2" type="ORF">Q5E86_14035</name>
</gene>
<dbReference type="EMBL" id="JAUQTG010000008">
    <property type="protein sequence ID" value="MDO7857446.1"/>
    <property type="molecule type" value="Genomic_DNA"/>
</dbReference>
<keyword evidence="3" id="KW-1185">Reference proteome</keyword>
<dbReference type="Pfam" id="PF00550">
    <property type="entry name" value="PP-binding"/>
    <property type="match status" value="1"/>
</dbReference>
<comment type="caution">
    <text evidence="2">The sequence shown here is derived from an EMBL/GenBank/DDBJ whole genome shotgun (WGS) entry which is preliminary data.</text>
</comment>
<evidence type="ECO:0000313" key="3">
    <source>
        <dbReference type="Proteomes" id="UP001176478"/>
    </source>
</evidence>
<protein>
    <submittedName>
        <fullName evidence="2">Acyl carrier protein</fullName>
    </submittedName>
</protein>
<feature type="domain" description="Carrier" evidence="1">
    <location>
        <begin position="1"/>
        <end position="80"/>
    </location>
</feature>
<dbReference type="InterPro" id="IPR036736">
    <property type="entry name" value="ACP-like_sf"/>
</dbReference>
<proteinExistence type="predicted"/>
<dbReference type="PROSITE" id="PS50075">
    <property type="entry name" value="CARRIER"/>
    <property type="match status" value="1"/>
</dbReference>
<sequence>MSQVHQQWLENTIYALRAYSGIKLQVTMDSSIIEDLHIDSLEMLELITEIERYTGLPLLDEIWMKWRYLRDIVNYLLSVKWRWKAT</sequence>
<accession>A0ABT9AS85</accession>
<dbReference type="Gene3D" id="1.10.1200.10">
    <property type="entry name" value="ACP-like"/>
    <property type="match status" value="1"/>
</dbReference>
<dbReference type="SUPFAM" id="SSF47336">
    <property type="entry name" value="ACP-like"/>
    <property type="match status" value="1"/>
</dbReference>
<reference evidence="2" key="1">
    <citation type="submission" date="2023-07" db="EMBL/GenBank/DDBJ databases">
        <authorList>
            <person name="Yang W."/>
            <person name="Chen J."/>
            <person name="Ji P."/>
            <person name="Hu F."/>
        </authorList>
    </citation>
    <scope>NUCLEOTIDE SEQUENCE</scope>
    <source>
        <strain evidence="2">CRE-138-0111</strain>
    </source>
</reference>
<organism evidence="2 3">
    <name type="scientific">Providencia huashanensis</name>
    <dbReference type="NCBI Taxonomy" id="3037798"/>
    <lineage>
        <taxon>Bacteria</taxon>
        <taxon>Pseudomonadati</taxon>
        <taxon>Pseudomonadota</taxon>
        <taxon>Gammaproteobacteria</taxon>
        <taxon>Enterobacterales</taxon>
        <taxon>Morganellaceae</taxon>
        <taxon>Providencia</taxon>
    </lineage>
</organism>
<name>A0ABT9AS85_9GAMM</name>